<dbReference type="PROSITE" id="PS00865">
    <property type="entry name" value="UBIQUITIN_ACTIVAT_2"/>
    <property type="match status" value="1"/>
</dbReference>
<dbReference type="GO" id="GO:0004842">
    <property type="term" value="F:ubiquitin-protein transferase activity"/>
    <property type="evidence" value="ECO:0007669"/>
    <property type="project" value="UniProtKB-ARBA"/>
</dbReference>
<dbReference type="InterPro" id="IPR018075">
    <property type="entry name" value="UBQ-activ_enz_E1"/>
</dbReference>
<dbReference type="EMBL" id="HBDY01014494">
    <property type="protein sequence ID" value="CAD8248024.1"/>
    <property type="molecule type" value="Transcribed_RNA"/>
</dbReference>
<dbReference type="SUPFAM" id="SSF69572">
    <property type="entry name" value="Activating enzymes of the ubiquitin-like proteins"/>
    <property type="match status" value="2"/>
</dbReference>
<dbReference type="FunFam" id="1.10.10.2660:FF:000002">
    <property type="entry name" value="Ubiquitin-activating enzyme E1 2"/>
    <property type="match status" value="1"/>
</dbReference>
<dbReference type="InterPro" id="IPR038252">
    <property type="entry name" value="UBA_E1_C_sf"/>
</dbReference>
<dbReference type="EC" id="6.2.1.45" evidence="6"/>
<dbReference type="Gene3D" id="3.50.50.80">
    <property type="entry name" value="Ubiquitin-activating enzyme E1, inactive adenylation domain, subdomain 1"/>
    <property type="match status" value="1"/>
</dbReference>
<sequence>MTTAPTKRAHEKSPEPTAKKQRVDTMTAAGEIDEDLHSRQLAVYGRESMRRLAGASVLICGMRGLGAEIAKNVILAGVKAVTLQDTTACELSDLSAQFYLAEADVGANRATACAGRLQELNPAVAVTVVADEISDALCAKHQVVVCTDVPLERATAIDAFCHDNGIAFVRGDVRGVFGSLFCDFGPAFHVADTDGEEPHTCIVASVSNEATPMVTCVDDDRVELQDGQSVIFTEVRGMTELNDGKPRKIKNVKAHSFQLEEDTTSYGAYTGGGIATQVKETKTLKFKTLKDAMADPGEFLLSDFSKLERSPALHLGFAALEKFAASNGGELPKPGDDADAAAVVAVANELNAAAPAGAKLDDVDPDGVLTLLAKTSRGCVSPMCAMFGGVIGQEVVKACTGKFHPLFQWFYFDSVESLPPIETLTAEEVAPEGSRYDAQIACFGRTLQRKIEKQKIFLVGAGALGCEFIKNFALMGLCCGEEGKVTVTDDDVIEKSNLSRQFLFRDWNIGQAKSDCAANAAKAINAKLNVVPLQNRVSPDTEDVFDDAFWSGLDVVVNALDNVNARLYVDSRCVYFGKPLLESGTLGTKCNTQMVIPGLTENYGASRDPPEKSAPMCTLHSFPHNIDHCLTWARSEFEGAFEKSPAEANAYLAKPEEYAAAARAAGDASARENVEKAAECLLGSRCSTYEECVRWARLRFQEVFHDKIAQLVYTFPQDCVTSTGNAFWSAPKRFPHALTFSTSDASNLVLMRAMANLKAEVHGVTRPEWVTDDAAFAAAVDAVPVAPFEPKTGVKIETDPKATAAVSGSDMDDEATINDLLEKLDAVRATFTADYRLEVIEFEKDDDSNFHMDAIAGLSNMRARNYDIPEVDKLKAKFIAGRIIPAIATTTAMATGLVCLELYKALNGAKMEAYRNTFANLALPLFAMAEPIAPKSFAFKDLKWTLWDRWVLEGDFTVKELLDWFAAKELTAYSVSCGQSLIYNNIFPKHRERMDQKVSDLVRTVAKLEVPEKRSHFDIVVACEDEEGEDIDVPLVSIKFR</sequence>
<evidence type="ECO:0000256" key="7">
    <source>
        <dbReference type="ARBA" id="ARBA00022598"/>
    </source>
</evidence>
<name>A0A7R9TYE7_MICPS</name>
<evidence type="ECO:0000256" key="11">
    <source>
        <dbReference type="PROSITE-ProRule" id="PRU10132"/>
    </source>
</evidence>
<keyword evidence="9 12" id="KW-0833">Ubl conjugation pathway</keyword>
<dbReference type="GO" id="GO:0019948">
    <property type="term" value="F:SUMO activating enzyme activity"/>
    <property type="evidence" value="ECO:0007669"/>
    <property type="project" value="TreeGrafter"/>
</dbReference>
<evidence type="ECO:0000256" key="5">
    <source>
        <dbReference type="ARBA" id="ARBA00011245"/>
    </source>
</evidence>
<evidence type="ECO:0000256" key="8">
    <source>
        <dbReference type="ARBA" id="ARBA00022741"/>
    </source>
</evidence>
<protein>
    <recommendedName>
        <fullName evidence="6">E1 ubiquitin-activating enzyme</fullName>
        <ecNumber evidence="6">6.2.1.45</ecNumber>
    </recommendedName>
</protein>
<feature type="compositionally biased region" description="Basic and acidic residues" evidence="13">
    <location>
        <begin position="11"/>
        <end position="23"/>
    </location>
</feature>
<feature type="active site" description="Glycyl thioester intermediate" evidence="11">
    <location>
        <position position="617"/>
    </location>
</feature>
<dbReference type="GO" id="GO:0005737">
    <property type="term" value="C:cytoplasm"/>
    <property type="evidence" value="ECO:0007669"/>
    <property type="project" value="TreeGrafter"/>
</dbReference>
<feature type="region of interest" description="Disordered" evidence="13">
    <location>
        <begin position="1"/>
        <end position="23"/>
    </location>
</feature>
<dbReference type="InterPro" id="IPR019572">
    <property type="entry name" value="UBA_E1_SCCH"/>
</dbReference>
<dbReference type="Gene3D" id="3.40.50.720">
    <property type="entry name" value="NAD(P)-binding Rossmann-like Domain"/>
    <property type="match status" value="1"/>
</dbReference>
<dbReference type="Pfam" id="PF10585">
    <property type="entry name" value="UBA_E1_SCCH"/>
    <property type="match status" value="1"/>
</dbReference>
<comment type="similarity">
    <text evidence="4 12">Belongs to the ubiquitin-activating E1 family.</text>
</comment>
<dbReference type="InterPro" id="IPR042302">
    <property type="entry name" value="E1_FCCH_sf"/>
</dbReference>
<dbReference type="InterPro" id="IPR035985">
    <property type="entry name" value="Ubiquitin-activating_enz"/>
</dbReference>
<evidence type="ECO:0000256" key="1">
    <source>
        <dbReference type="ARBA" id="ARBA00000488"/>
    </source>
</evidence>
<evidence type="ECO:0000256" key="6">
    <source>
        <dbReference type="ARBA" id="ARBA00012990"/>
    </source>
</evidence>
<dbReference type="SMART" id="SM00985">
    <property type="entry name" value="UBA_e1_C"/>
    <property type="match status" value="1"/>
</dbReference>
<dbReference type="InterPro" id="IPR000594">
    <property type="entry name" value="ThiF_NAD_FAD-bd"/>
</dbReference>
<dbReference type="CDD" id="cd01491">
    <property type="entry name" value="Ube1_repeat1"/>
    <property type="match status" value="1"/>
</dbReference>
<dbReference type="InterPro" id="IPR033127">
    <property type="entry name" value="UBQ-activ_enz_E1_Cys_AS"/>
</dbReference>
<proteinExistence type="inferred from homology"/>
<keyword evidence="8 12" id="KW-0547">Nucleotide-binding</keyword>
<dbReference type="FunFam" id="3.50.50.80:FF:000001">
    <property type="entry name" value="ubiquitin-like modifier-activating enzyme 1"/>
    <property type="match status" value="1"/>
</dbReference>
<dbReference type="NCBIfam" id="TIGR01408">
    <property type="entry name" value="Ube1"/>
    <property type="match status" value="1"/>
</dbReference>
<dbReference type="PANTHER" id="PTHR10953:SF4">
    <property type="entry name" value="UBIQUITIN-ACTIVATING ENZYME E1 C-TERMINAL DOMAIN-CONTAINING PROTEIN"/>
    <property type="match status" value="1"/>
</dbReference>
<dbReference type="InterPro" id="IPR042063">
    <property type="entry name" value="Ubi_acti_E1_SCCH"/>
</dbReference>
<dbReference type="GO" id="GO:0016925">
    <property type="term" value="P:protein sumoylation"/>
    <property type="evidence" value="ECO:0007669"/>
    <property type="project" value="TreeGrafter"/>
</dbReference>
<dbReference type="GO" id="GO:0005524">
    <property type="term" value="F:ATP binding"/>
    <property type="evidence" value="ECO:0007669"/>
    <property type="project" value="UniProtKB-KW"/>
</dbReference>
<evidence type="ECO:0000259" key="14">
    <source>
        <dbReference type="SMART" id="SM00985"/>
    </source>
</evidence>
<evidence type="ECO:0000256" key="13">
    <source>
        <dbReference type="SAM" id="MobiDB-lite"/>
    </source>
</evidence>
<dbReference type="PANTHER" id="PTHR10953">
    <property type="entry name" value="UBIQUITIN-ACTIVATING ENZYME E1"/>
    <property type="match status" value="1"/>
</dbReference>
<dbReference type="PRINTS" id="PR01849">
    <property type="entry name" value="UBIQUITINACT"/>
</dbReference>
<dbReference type="InterPro" id="IPR042449">
    <property type="entry name" value="Ub-E1_IAD_1"/>
</dbReference>
<dbReference type="FunFam" id="3.10.290.60:FF:000001">
    <property type="entry name" value="Ubiquitin-activating enzyme E1 2"/>
    <property type="match status" value="1"/>
</dbReference>
<evidence type="ECO:0000256" key="4">
    <source>
        <dbReference type="ARBA" id="ARBA00005673"/>
    </source>
</evidence>
<evidence type="ECO:0000256" key="2">
    <source>
        <dbReference type="ARBA" id="ARBA00002457"/>
    </source>
</evidence>
<evidence type="ECO:0000256" key="3">
    <source>
        <dbReference type="ARBA" id="ARBA00004906"/>
    </source>
</evidence>
<dbReference type="Gene3D" id="3.40.50.12550">
    <property type="entry name" value="Ubiquitin-activating enzyme E1, inactive adenylation domain, subdomain 2"/>
    <property type="match status" value="1"/>
</dbReference>
<dbReference type="Gene3D" id="1.10.10.2660">
    <property type="entry name" value="Ubiquitin-activating enzyme E1, SCCH domain"/>
    <property type="match status" value="1"/>
</dbReference>
<dbReference type="FunFam" id="2.40.30.180:FF:000001">
    <property type="entry name" value="ubiquitin-like modifier-activating enzyme 1"/>
    <property type="match status" value="1"/>
</dbReference>
<dbReference type="GO" id="GO:0004839">
    <property type="term" value="F:ubiquitin activating enzyme activity"/>
    <property type="evidence" value="ECO:0007669"/>
    <property type="project" value="UniProtKB-EC"/>
</dbReference>
<accession>A0A7R9TYE7</accession>
<reference evidence="15" key="1">
    <citation type="submission" date="2021-01" db="EMBL/GenBank/DDBJ databases">
        <authorList>
            <person name="Corre E."/>
            <person name="Pelletier E."/>
            <person name="Niang G."/>
            <person name="Scheremetjew M."/>
            <person name="Finn R."/>
            <person name="Kale V."/>
            <person name="Holt S."/>
            <person name="Cochrane G."/>
            <person name="Meng A."/>
            <person name="Brown T."/>
            <person name="Cohen L."/>
        </authorList>
    </citation>
    <scope>NUCLEOTIDE SEQUENCE</scope>
    <source>
        <strain evidence="15">RCC1614</strain>
    </source>
</reference>
<dbReference type="Pfam" id="PF00899">
    <property type="entry name" value="ThiF"/>
    <property type="match status" value="2"/>
</dbReference>
<keyword evidence="10 12" id="KW-0067">ATP-binding</keyword>
<dbReference type="FunFam" id="3.40.50.720:FF:000015">
    <property type="entry name" value="Ubiquitin-activating enzyme E1 1"/>
    <property type="match status" value="1"/>
</dbReference>
<comment type="pathway">
    <text evidence="3">Protein modification; protein ubiquitination.</text>
</comment>
<organism evidence="15">
    <name type="scientific">Micromonas pusilla</name>
    <name type="common">Picoplanktonic green alga</name>
    <name type="synonym">Chromulina pusilla</name>
    <dbReference type="NCBI Taxonomy" id="38833"/>
    <lineage>
        <taxon>Eukaryota</taxon>
        <taxon>Viridiplantae</taxon>
        <taxon>Chlorophyta</taxon>
        <taxon>Mamiellophyceae</taxon>
        <taxon>Mamiellales</taxon>
        <taxon>Mamiellaceae</taxon>
        <taxon>Micromonas</taxon>
    </lineage>
</organism>
<dbReference type="Gene3D" id="2.40.30.180">
    <property type="entry name" value="Ubiquitin-activating enzyme E1, FCCH domain"/>
    <property type="match status" value="1"/>
</dbReference>
<evidence type="ECO:0000256" key="9">
    <source>
        <dbReference type="ARBA" id="ARBA00022786"/>
    </source>
</evidence>
<dbReference type="UniPathway" id="UPA00143"/>
<dbReference type="InterPro" id="IPR000011">
    <property type="entry name" value="UBQ/SUMO-activ_enz_E1-like"/>
</dbReference>
<feature type="domain" description="Ubiquitin-activating enzyme E1 C-terminal" evidence="14">
    <location>
        <begin position="914"/>
        <end position="1036"/>
    </location>
</feature>
<comment type="function">
    <text evidence="2">Activates ubiquitin by first adenylating its C-terminal glycine residue with ATP, and thereafter linking this residue to the side chain of a cysteine residue in E1, yielding a ubiquitin-E1 thioester and free AMP.</text>
</comment>
<gene>
    <name evidence="15" type="ORF">MPUS1402_LOCUS11011</name>
</gene>
<dbReference type="Gene3D" id="3.10.290.60">
    <property type="entry name" value="Ubiquitin-activating enzyme E1, UFD domain"/>
    <property type="match status" value="1"/>
</dbReference>
<dbReference type="Pfam" id="PF09358">
    <property type="entry name" value="E1_UFD"/>
    <property type="match status" value="1"/>
</dbReference>
<evidence type="ECO:0000256" key="10">
    <source>
        <dbReference type="ARBA" id="ARBA00022840"/>
    </source>
</evidence>
<dbReference type="CDD" id="cd01490">
    <property type="entry name" value="Ube1_repeat2"/>
    <property type="match status" value="1"/>
</dbReference>
<comment type="subunit">
    <text evidence="5">Monomer.</text>
</comment>
<dbReference type="AlphaFoldDB" id="A0A7R9TYE7"/>
<dbReference type="GO" id="GO:0031510">
    <property type="term" value="C:SUMO activating enzyme complex"/>
    <property type="evidence" value="ECO:0007669"/>
    <property type="project" value="TreeGrafter"/>
</dbReference>
<dbReference type="InterPro" id="IPR045886">
    <property type="entry name" value="ThiF/MoeB/HesA"/>
</dbReference>
<dbReference type="InterPro" id="IPR018965">
    <property type="entry name" value="Ub-activating_enz_E1_C"/>
</dbReference>
<evidence type="ECO:0000256" key="12">
    <source>
        <dbReference type="RuleBase" id="RU000519"/>
    </source>
</evidence>
<evidence type="ECO:0000313" key="15">
    <source>
        <dbReference type="EMBL" id="CAD8248024.1"/>
    </source>
</evidence>
<keyword evidence="7 12" id="KW-0436">Ligase</keyword>
<comment type="catalytic activity">
    <reaction evidence="1">
        <text>ATP + ubiquitin + [E1 ubiquitin-activating enzyme]-L-cysteine = AMP + diphosphate + S-ubiquitinyl-[E1 ubiquitin-activating enzyme]-L-cysteine.</text>
        <dbReference type="EC" id="6.2.1.45"/>
    </reaction>
</comment>